<evidence type="ECO:0000256" key="1">
    <source>
        <dbReference type="SAM" id="Coils"/>
    </source>
</evidence>
<name>A0AAV4LEL4_9BACL</name>
<proteinExistence type="predicted"/>
<protein>
    <recommendedName>
        <fullName evidence="4">Poly(3-hydroxyalkanoate) polymerase subunit PhaE</fullName>
    </recommendedName>
</protein>
<dbReference type="Proteomes" id="UP001057291">
    <property type="component" value="Unassembled WGS sequence"/>
</dbReference>
<accession>A0AAV4LEL4</accession>
<organism evidence="2 3">
    <name type="scientific">Collibacillus ludicampi</name>
    <dbReference type="NCBI Taxonomy" id="2771369"/>
    <lineage>
        <taxon>Bacteria</taxon>
        <taxon>Bacillati</taxon>
        <taxon>Bacillota</taxon>
        <taxon>Bacilli</taxon>
        <taxon>Bacillales</taxon>
        <taxon>Alicyclobacillaceae</taxon>
        <taxon>Collibacillus</taxon>
    </lineage>
</organism>
<evidence type="ECO:0000313" key="3">
    <source>
        <dbReference type="Proteomes" id="UP001057291"/>
    </source>
</evidence>
<dbReference type="EMBL" id="BOQE01000001">
    <property type="protein sequence ID" value="GIM46215.1"/>
    <property type="molecule type" value="Genomic_DNA"/>
</dbReference>
<comment type="caution">
    <text evidence="2">The sequence shown here is derived from an EMBL/GenBank/DDBJ whole genome shotgun (WGS) entry which is preliminary data.</text>
</comment>
<reference evidence="2" key="1">
    <citation type="journal article" date="2023" name="Int. J. Syst. Evol. Microbiol.">
        <title>Collibacillus ludicampi gen. nov., sp. nov., a new soil bacterium of the family Alicyclobacillaceae.</title>
        <authorList>
            <person name="Jojima T."/>
            <person name="Ioku Y."/>
            <person name="Fukuta Y."/>
            <person name="Shirasaka N."/>
            <person name="Matsumura Y."/>
            <person name="Mori M."/>
        </authorList>
    </citation>
    <scope>NUCLEOTIDE SEQUENCE</scope>
    <source>
        <strain evidence="2">TP075</strain>
    </source>
</reference>
<evidence type="ECO:0008006" key="4">
    <source>
        <dbReference type="Google" id="ProtNLM"/>
    </source>
</evidence>
<keyword evidence="1" id="KW-0175">Coiled coil</keyword>
<dbReference type="AlphaFoldDB" id="A0AAV4LEL4"/>
<dbReference type="RefSeq" id="WP_282199345.1">
    <property type="nucleotide sequence ID" value="NZ_BOQE01000001.1"/>
</dbReference>
<evidence type="ECO:0000313" key="2">
    <source>
        <dbReference type="EMBL" id="GIM46215.1"/>
    </source>
</evidence>
<sequence length="146" mass="16619">MSTNYADPFDVWKTLYQEIEPQISKSLHNVLGSEMYAALSSQLLTTMLQMEQYFKKNIEHLLQTYKVPSLKDFERLSELVVGIESKIDAIDERLIRLEQEAAQTSELRGTMTELSQQLAVLNESLQALTKASVADAEAKQKRGHKN</sequence>
<keyword evidence="3" id="KW-1185">Reference proteome</keyword>
<gene>
    <name evidence="2" type="ORF">DNHGIG_17640</name>
</gene>
<feature type="coiled-coil region" evidence="1">
    <location>
        <begin position="80"/>
        <end position="131"/>
    </location>
</feature>